<evidence type="ECO:0000313" key="2">
    <source>
        <dbReference type="Proteomes" id="UP000008366"/>
    </source>
</evidence>
<evidence type="ECO:0000313" key="1">
    <source>
        <dbReference type="EMBL" id="GAB95096.1"/>
    </source>
</evidence>
<dbReference type="AlphaFoldDB" id="K6WMQ8"/>
<gene>
    <name evidence="1" type="ORF">KILIM_016_00360</name>
</gene>
<dbReference type="Proteomes" id="UP000008366">
    <property type="component" value="Unassembled WGS sequence"/>
</dbReference>
<name>K6WMQ8_9MICO</name>
<keyword evidence="2" id="KW-1185">Reference proteome</keyword>
<protein>
    <submittedName>
        <fullName evidence="1">Putative prevent-host-death family protein</fullName>
    </submittedName>
</protein>
<proteinExistence type="predicted"/>
<comment type="caution">
    <text evidence="1">The sequence shown here is derived from an EMBL/GenBank/DDBJ whole genome shotgun (WGS) entry which is preliminary data.</text>
</comment>
<reference evidence="1 2" key="1">
    <citation type="submission" date="2012-08" db="EMBL/GenBank/DDBJ databases">
        <title>Whole genome shotgun sequence of Kineosphaera limosa NBRC 100340.</title>
        <authorList>
            <person name="Yoshida I."/>
            <person name="Isaki S."/>
            <person name="Hosoyama A."/>
            <person name="Tsuchikane K."/>
            <person name="Katsumata H."/>
            <person name="Ando Y."/>
            <person name="Ohji S."/>
            <person name="Hamada M."/>
            <person name="Tamura T."/>
            <person name="Yamazoe A."/>
            <person name="Yamazaki S."/>
            <person name="Fujita N."/>
        </authorList>
    </citation>
    <scope>NUCLEOTIDE SEQUENCE [LARGE SCALE GENOMIC DNA]</scope>
    <source>
        <strain evidence="1 2">NBRC 100340</strain>
    </source>
</reference>
<accession>K6WMQ8</accession>
<dbReference type="EMBL" id="BAHD01000016">
    <property type="protein sequence ID" value="GAB95096.1"/>
    <property type="molecule type" value="Genomic_DNA"/>
</dbReference>
<sequence>MGDPGSNPLQHYIYLDTLAGMTKRVPITLASRQGVSRLAAEADRSRIILTSHGRPVAVVDSAERLDEDARKMREAAAAVLDSALAQLDRRSERLDLAAACERLGVSLDKVLARADELSRGGNGAPR</sequence>
<dbReference type="NCBIfam" id="TIGR01552">
    <property type="entry name" value="phd_fam"/>
    <property type="match status" value="1"/>
</dbReference>
<dbReference type="STRING" id="1184609.KILIM_016_00360"/>
<organism evidence="1 2">
    <name type="scientific">Kineosphaera limosa NBRC 100340</name>
    <dbReference type="NCBI Taxonomy" id="1184609"/>
    <lineage>
        <taxon>Bacteria</taxon>
        <taxon>Bacillati</taxon>
        <taxon>Actinomycetota</taxon>
        <taxon>Actinomycetes</taxon>
        <taxon>Micrococcales</taxon>
        <taxon>Dermatophilaceae</taxon>
        <taxon>Kineosphaera</taxon>
    </lineage>
</organism>